<sequence>MATETGPESESEHAERQVRSLYGLVERTMAALLAEHTTEYGHLRTLVPAVLHGARPDRHEFALPLLVHGAESGDPAGAVPVAALHALWWRAANVIDDLADGAAGEAVRRIDPGATMLAAFNWAYVVPVRVTERLPVPEWVRRALATEFLDACTAATEGQLADLFTAPAETSYAEILRIYRNKSSAPYAMASAMAARTAGAGDERTEQWRLFGRCLGLLGQFRNDQEDLQSGRMEDLANATPTFHLVSLLNAGPPGARRDRVLALLHRAREDRGARAELLERMLDADVVRSYLAQIDRIRRDADRALDALGGTAPFTAALRARAHAAATPCDLLAEAARPAPPPPVPERRPA</sequence>
<dbReference type="EMBL" id="BAAAPE010000025">
    <property type="protein sequence ID" value="GAA2101416.1"/>
    <property type="molecule type" value="Genomic_DNA"/>
</dbReference>
<dbReference type="SUPFAM" id="SSF48576">
    <property type="entry name" value="Terpenoid synthases"/>
    <property type="match status" value="1"/>
</dbReference>
<dbReference type="InterPro" id="IPR008949">
    <property type="entry name" value="Isoprenoid_synthase_dom_sf"/>
</dbReference>
<accession>A0ABN2WYE0</accession>
<dbReference type="Proteomes" id="UP001500016">
    <property type="component" value="Unassembled WGS sequence"/>
</dbReference>
<dbReference type="InterPro" id="IPR000092">
    <property type="entry name" value="Polyprenyl_synt"/>
</dbReference>
<dbReference type="Pfam" id="PF00348">
    <property type="entry name" value="polyprenyl_synt"/>
    <property type="match status" value="1"/>
</dbReference>
<dbReference type="CDD" id="cd00385">
    <property type="entry name" value="Isoprenoid_Biosyn_C1"/>
    <property type="match status" value="1"/>
</dbReference>
<reference evidence="2 3" key="1">
    <citation type="journal article" date="2019" name="Int. J. Syst. Evol. Microbiol.">
        <title>The Global Catalogue of Microorganisms (GCM) 10K type strain sequencing project: providing services to taxonomists for standard genome sequencing and annotation.</title>
        <authorList>
            <consortium name="The Broad Institute Genomics Platform"/>
            <consortium name="The Broad Institute Genome Sequencing Center for Infectious Disease"/>
            <person name="Wu L."/>
            <person name="Ma J."/>
        </authorList>
    </citation>
    <scope>NUCLEOTIDE SEQUENCE [LARGE SCALE GENOMIC DNA]</scope>
    <source>
        <strain evidence="2 3">JCM 15478</strain>
    </source>
</reference>
<gene>
    <name evidence="2" type="ORF">GCM10009801_74690</name>
</gene>
<proteinExistence type="inferred from homology"/>
<comment type="similarity">
    <text evidence="1">Belongs to the FPP/GGPP synthase family.</text>
</comment>
<protein>
    <recommendedName>
        <fullName evidence="4">Polyprenyl synthetase</fullName>
    </recommendedName>
</protein>
<organism evidence="2 3">
    <name type="scientific">Streptomyces albiaxialis</name>
    <dbReference type="NCBI Taxonomy" id="329523"/>
    <lineage>
        <taxon>Bacteria</taxon>
        <taxon>Bacillati</taxon>
        <taxon>Actinomycetota</taxon>
        <taxon>Actinomycetes</taxon>
        <taxon>Kitasatosporales</taxon>
        <taxon>Streptomycetaceae</taxon>
        <taxon>Streptomyces</taxon>
    </lineage>
</organism>
<name>A0ABN2WYE0_9ACTN</name>
<keyword evidence="1" id="KW-0808">Transferase</keyword>
<evidence type="ECO:0000313" key="3">
    <source>
        <dbReference type="Proteomes" id="UP001500016"/>
    </source>
</evidence>
<evidence type="ECO:0000313" key="2">
    <source>
        <dbReference type="EMBL" id="GAA2101416.1"/>
    </source>
</evidence>
<evidence type="ECO:0008006" key="4">
    <source>
        <dbReference type="Google" id="ProtNLM"/>
    </source>
</evidence>
<comment type="caution">
    <text evidence="2">The sequence shown here is derived from an EMBL/GenBank/DDBJ whole genome shotgun (WGS) entry which is preliminary data.</text>
</comment>
<evidence type="ECO:0000256" key="1">
    <source>
        <dbReference type="RuleBase" id="RU004466"/>
    </source>
</evidence>
<keyword evidence="3" id="KW-1185">Reference proteome</keyword>
<dbReference type="Gene3D" id="1.10.600.10">
    <property type="entry name" value="Farnesyl Diphosphate Synthase"/>
    <property type="match status" value="1"/>
</dbReference>